<feature type="transmembrane region" description="Helical" evidence="11">
    <location>
        <begin position="32"/>
        <end position="56"/>
    </location>
</feature>
<dbReference type="Gene3D" id="1.20.1070.10">
    <property type="entry name" value="Rhodopsin 7-helix transmembrane proteins"/>
    <property type="match status" value="1"/>
</dbReference>
<dbReference type="PANTHER" id="PTHR22752:SF5">
    <property type="entry name" value="G-PROTEIN COUPLED RECEPTOR 61"/>
    <property type="match status" value="1"/>
</dbReference>
<comment type="subcellular location">
    <subcellularLocation>
        <location evidence="1">Cell membrane</location>
        <topology evidence="1">Multi-pass membrane protein</topology>
    </subcellularLocation>
</comment>
<keyword evidence="2" id="KW-1003">Cell membrane</keyword>
<evidence type="ECO:0000256" key="7">
    <source>
        <dbReference type="ARBA" id="ARBA00023170"/>
    </source>
</evidence>
<keyword evidence="8 9" id="KW-0807">Transducer</keyword>
<dbReference type="GO" id="GO:0043235">
    <property type="term" value="C:receptor complex"/>
    <property type="evidence" value="ECO:0007669"/>
    <property type="project" value="TreeGrafter"/>
</dbReference>
<proteinExistence type="inferred from homology"/>
<dbReference type="InterPro" id="IPR000276">
    <property type="entry name" value="GPCR_Rhodpsn"/>
</dbReference>
<evidence type="ECO:0000256" key="9">
    <source>
        <dbReference type="RuleBase" id="RU000688"/>
    </source>
</evidence>
<reference evidence="13" key="3">
    <citation type="submission" date="2025-09" db="UniProtKB">
        <authorList>
            <consortium name="Ensembl"/>
        </authorList>
    </citation>
    <scope>IDENTIFICATION</scope>
    <source>
        <strain evidence="13">Guanapo</strain>
    </source>
</reference>
<feature type="transmembrane region" description="Helical" evidence="11">
    <location>
        <begin position="296"/>
        <end position="317"/>
    </location>
</feature>
<comment type="similarity">
    <text evidence="9">Belongs to the G-protein coupled receptor 1 family.</text>
</comment>
<evidence type="ECO:0000256" key="2">
    <source>
        <dbReference type="ARBA" id="ARBA00022475"/>
    </source>
</evidence>
<evidence type="ECO:0000256" key="3">
    <source>
        <dbReference type="ARBA" id="ARBA00022692"/>
    </source>
</evidence>
<keyword evidence="5 9" id="KW-0297">G-protein coupled receptor</keyword>
<reference evidence="13" key="2">
    <citation type="submission" date="2025-08" db="UniProtKB">
        <authorList>
            <consortium name="Ensembl"/>
        </authorList>
    </citation>
    <scope>IDENTIFICATION</scope>
    <source>
        <strain evidence="13">Guanapo</strain>
    </source>
</reference>
<keyword evidence="6 11" id="KW-0472">Membrane</keyword>
<keyword evidence="4 11" id="KW-1133">Transmembrane helix</keyword>
<evidence type="ECO:0000256" key="11">
    <source>
        <dbReference type="SAM" id="Phobius"/>
    </source>
</evidence>
<evidence type="ECO:0000256" key="4">
    <source>
        <dbReference type="ARBA" id="ARBA00022989"/>
    </source>
</evidence>
<protein>
    <submittedName>
        <fullName evidence="13">G protein-coupled receptor 61</fullName>
    </submittedName>
</protein>
<reference evidence="14" key="1">
    <citation type="submission" date="2013-11" db="EMBL/GenBank/DDBJ databases">
        <title>The genomic landscape of the Guanapo guppy.</title>
        <authorList>
            <person name="Kuenstner A."/>
            <person name="Dreyer C."/>
        </authorList>
    </citation>
    <scope>NUCLEOTIDE SEQUENCE</scope>
    <source>
        <strain evidence="14">Guanapo</strain>
    </source>
</reference>
<accession>A0A3P9N8R5</accession>
<keyword evidence="7 9" id="KW-0675">Receptor</keyword>
<dbReference type="Ensembl" id="ENSPRET00000006035.1">
    <property type="protein sequence ID" value="ENSPREP00000005954.1"/>
    <property type="gene ID" value="ENSPREG00000004143.1"/>
</dbReference>
<feature type="transmembrane region" description="Helical" evidence="11">
    <location>
        <begin position="142"/>
        <end position="167"/>
    </location>
</feature>
<dbReference type="Pfam" id="PF00001">
    <property type="entry name" value="7tm_1"/>
    <property type="match status" value="1"/>
</dbReference>
<evidence type="ECO:0000256" key="8">
    <source>
        <dbReference type="ARBA" id="ARBA00023224"/>
    </source>
</evidence>
<dbReference type="GO" id="GO:0005886">
    <property type="term" value="C:plasma membrane"/>
    <property type="evidence" value="ECO:0007669"/>
    <property type="project" value="UniProtKB-SubCell"/>
</dbReference>
<dbReference type="PRINTS" id="PR00237">
    <property type="entry name" value="GPCRRHODOPSN"/>
</dbReference>
<dbReference type="GO" id="GO:0005768">
    <property type="term" value="C:endosome"/>
    <property type="evidence" value="ECO:0007669"/>
    <property type="project" value="TreeGrafter"/>
</dbReference>
<feature type="transmembrane region" description="Helical" evidence="11">
    <location>
        <begin position="337"/>
        <end position="356"/>
    </location>
</feature>
<dbReference type="GeneTree" id="ENSGT00950000182998"/>
<dbReference type="CDD" id="cd15220">
    <property type="entry name" value="7tmA_GPR61_GPR62-like"/>
    <property type="match status" value="1"/>
</dbReference>
<keyword evidence="3 9" id="KW-0812">Transmembrane</keyword>
<evidence type="ECO:0000313" key="14">
    <source>
        <dbReference type="Proteomes" id="UP000242638"/>
    </source>
</evidence>
<dbReference type="PROSITE" id="PS50262">
    <property type="entry name" value="G_PROTEIN_RECEP_F1_2"/>
    <property type="match status" value="1"/>
</dbReference>
<feature type="domain" description="G-protein coupled receptors family 1 profile" evidence="12">
    <location>
        <begin position="48"/>
        <end position="353"/>
    </location>
</feature>
<feature type="transmembrane region" description="Helical" evidence="11">
    <location>
        <begin position="212"/>
        <end position="234"/>
    </location>
</feature>
<dbReference type="PROSITE" id="PS00237">
    <property type="entry name" value="G_PROTEIN_RECEP_F1_1"/>
    <property type="match status" value="1"/>
</dbReference>
<feature type="transmembrane region" description="Helical" evidence="11">
    <location>
        <begin position="68"/>
        <end position="89"/>
    </location>
</feature>
<dbReference type="GO" id="GO:0004930">
    <property type="term" value="F:G protein-coupled receptor activity"/>
    <property type="evidence" value="ECO:0007669"/>
    <property type="project" value="UniProtKB-KW"/>
</dbReference>
<dbReference type="SUPFAM" id="SSF81321">
    <property type="entry name" value="Family A G protein-coupled receptor-like"/>
    <property type="match status" value="1"/>
</dbReference>
<dbReference type="Bgee" id="ENSPREG00000004143">
    <property type="expression patterns" value="Expressed in head"/>
</dbReference>
<dbReference type="AlphaFoldDB" id="A0A3P9N8R5"/>
<name>A0A3P9N8R5_POERE</name>
<sequence>MEPTWNSSHTTPQPVSNVSALSLPEGWALSQALALLAMLLMDLLAVVGNVAVMAVIAKAPQLHKFAFVFHLCVVDLLAALVLMPLGMLSNRAFFGEALCRSYVFLSVCLVSAAILSISVINVERYYYIIHPMRYEVKMTVGLVASVLVGIWVKALAMSALPLLAWFLQGGKTPLLESGGVGGGGGGAIPPPPTSQGHRRCSLHWTGGGSNRLAFMVLFTLVYFLCPLLVILVVYCNMFKVARVAAMHHGPLPTWMDTPRRQRSESLSSRSTMVTSSGTGTGTDRATPHRPFGGGKAAAVLAAVGGQFLCCWLPYFTFHLYSALAASPPTALASLEEVVTWIGYFCFTSNPFFYGCLNRQIREELGKHLPCLFRRAGVEMEDRLPSRDGSIEENFLQFLQGTACNLDPQNSRSTSTQPIPIDFRIPGQIAEETSEFIEIEQSPHVSLYYPPLPSIKLP</sequence>
<evidence type="ECO:0000256" key="6">
    <source>
        <dbReference type="ARBA" id="ARBA00023136"/>
    </source>
</evidence>
<feature type="transmembrane region" description="Helical" evidence="11">
    <location>
        <begin position="101"/>
        <end position="122"/>
    </location>
</feature>
<organism evidence="13 14">
    <name type="scientific">Poecilia reticulata</name>
    <name type="common">Guppy</name>
    <name type="synonym">Acanthophacelus reticulatus</name>
    <dbReference type="NCBI Taxonomy" id="8081"/>
    <lineage>
        <taxon>Eukaryota</taxon>
        <taxon>Metazoa</taxon>
        <taxon>Chordata</taxon>
        <taxon>Craniata</taxon>
        <taxon>Vertebrata</taxon>
        <taxon>Euteleostomi</taxon>
        <taxon>Actinopterygii</taxon>
        <taxon>Neopterygii</taxon>
        <taxon>Teleostei</taxon>
        <taxon>Neoteleostei</taxon>
        <taxon>Acanthomorphata</taxon>
        <taxon>Ovalentaria</taxon>
        <taxon>Atherinomorphae</taxon>
        <taxon>Cyprinodontiformes</taxon>
        <taxon>Poeciliidae</taxon>
        <taxon>Poeciliinae</taxon>
        <taxon>Poecilia</taxon>
    </lineage>
</organism>
<dbReference type="PANTHER" id="PTHR22752">
    <property type="entry name" value="G PROTEIN-COUPLED RECEPTOR"/>
    <property type="match status" value="1"/>
</dbReference>
<feature type="compositionally biased region" description="Low complexity" evidence="10">
    <location>
        <begin position="264"/>
        <end position="284"/>
    </location>
</feature>
<keyword evidence="14" id="KW-1185">Reference proteome</keyword>
<dbReference type="Proteomes" id="UP000242638">
    <property type="component" value="Unassembled WGS sequence"/>
</dbReference>
<evidence type="ECO:0000256" key="1">
    <source>
        <dbReference type="ARBA" id="ARBA00004651"/>
    </source>
</evidence>
<evidence type="ECO:0000313" key="13">
    <source>
        <dbReference type="Ensembl" id="ENSPREP00000005954.1"/>
    </source>
</evidence>
<evidence type="ECO:0000256" key="5">
    <source>
        <dbReference type="ARBA" id="ARBA00023040"/>
    </source>
</evidence>
<evidence type="ECO:0000256" key="10">
    <source>
        <dbReference type="SAM" id="MobiDB-lite"/>
    </source>
</evidence>
<dbReference type="OMA" id="WMETPRR"/>
<dbReference type="STRING" id="8081.ENSPREP00000005954"/>
<feature type="region of interest" description="Disordered" evidence="10">
    <location>
        <begin position="254"/>
        <end position="288"/>
    </location>
</feature>
<evidence type="ECO:0000259" key="12">
    <source>
        <dbReference type="PROSITE" id="PS50262"/>
    </source>
</evidence>
<dbReference type="InterPro" id="IPR017452">
    <property type="entry name" value="GPCR_Rhodpsn_7TM"/>
</dbReference>